<protein>
    <submittedName>
        <fullName evidence="1">Uncharacterized protein</fullName>
    </submittedName>
</protein>
<reference evidence="1 2" key="1">
    <citation type="submission" date="2022-06" db="EMBL/GenBank/DDBJ databases">
        <title>Runella sp. S5 genome sequencing.</title>
        <authorList>
            <person name="Park S."/>
        </authorList>
    </citation>
    <scope>NUCLEOTIDE SEQUENCE [LARGE SCALE GENOMIC DNA]</scope>
    <source>
        <strain evidence="1 2">S5</strain>
    </source>
</reference>
<dbReference type="EMBL" id="JAMZEL010000012">
    <property type="protein sequence ID" value="MCP1385310.1"/>
    <property type="molecule type" value="Genomic_DNA"/>
</dbReference>
<name>A0ABT1FV18_9BACT</name>
<sequence length="72" mass="8619">MQTTASPQRLTNLQVELLNTFAYDLSEEELKDLKKVLVKFFADRIRQHTTKIWQEKGYTAQTMQDWLNEEKQ</sequence>
<evidence type="ECO:0000313" key="2">
    <source>
        <dbReference type="Proteomes" id="UP001204772"/>
    </source>
</evidence>
<gene>
    <name evidence="1" type="ORF">NCI00_22925</name>
</gene>
<dbReference type="RefSeq" id="WP_253531667.1">
    <property type="nucleotide sequence ID" value="NZ_JAMZEL010000012.1"/>
</dbReference>
<accession>A0ABT1FV18</accession>
<evidence type="ECO:0000313" key="1">
    <source>
        <dbReference type="EMBL" id="MCP1385310.1"/>
    </source>
</evidence>
<proteinExistence type="predicted"/>
<dbReference type="Proteomes" id="UP001204772">
    <property type="component" value="Unassembled WGS sequence"/>
</dbReference>
<organism evidence="1 2">
    <name type="scientific">Runella salmonicolor</name>
    <dbReference type="NCBI Taxonomy" id="2950278"/>
    <lineage>
        <taxon>Bacteria</taxon>
        <taxon>Pseudomonadati</taxon>
        <taxon>Bacteroidota</taxon>
        <taxon>Cytophagia</taxon>
        <taxon>Cytophagales</taxon>
        <taxon>Spirosomataceae</taxon>
        <taxon>Runella</taxon>
    </lineage>
</organism>
<comment type="caution">
    <text evidence="1">The sequence shown here is derived from an EMBL/GenBank/DDBJ whole genome shotgun (WGS) entry which is preliminary data.</text>
</comment>
<keyword evidence="2" id="KW-1185">Reference proteome</keyword>